<accession>A0A7W9LJY7</accession>
<keyword evidence="3" id="KW-1185">Reference proteome</keyword>
<dbReference type="Pfam" id="PF07704">
    <property type="entry name" value="PSK_trans_fac"/>
    <property type="match status" value="1"/>
</dbReference>
<keyword evidence="1" id="KW-1277">Toxin-antitoxin system</keyword>
<dbReference type="AlphaFoldDB" id="A0A7W9LJY7"/>
<dbReference type="Proteomes" id="UP000542813">
    <property type="component" value="Unassembled WGS sequence"/>
</dbReference>
<evidence type="ECO:0000313" key="2">
    <source>
        <dbReference type="EMBL" id="MBB5786538.1"/>
    </source>
</evidence>
<organism evidence="2 3">
    <name type="scientific">Jiangella mangrovi</name>
    <dbReference type="NCBI Taxonomy" id="1524084"/>
    <lineage>
        <taxon>Bacteria</taxon>
        <taxon>Bacillati</taxon>
        <taxon>Actinomycetota</taxon>
        <taxon>Actinomycetes</taxon>
        <taxon>Jiangellales</taxon>
        <taxon>Jiangellaceae</taxon>
        <taxon>Jiangella</taxon>
    </lineage>
</organism>
<comment type="caution">
    <text evidence="2">The sequence shown here is derived from an EMBL/GenBank/DDBJ whole genome shotgun (WGS) entry which is preliminary data.</text>
</comment>
<evidence type="ECO:0000313" key="3">
    <source>
        <dbReference type="Proteomes" id="UP000542813"/>
    </source>
</evidence>
<name>A0A7W9LJY7_9ACTN</name>
<gene>
    <name evidence="2" type="ORF">HD601_001113</name>
</gene>
<sequence>MALSIKSDEADRLARELSGVTGESLTTAVVIALRERLDRERGGSRNRISRRLRALQADLRGHEVVDARSAEEILGYDEHGLPR</sequence>
<protein>
    <submittedName>
        <fullName evidence="2">Antitoxin VapB</fullName>
    </submittedName>
</protein>
<dbReference type="RefSeq" id="WP_184820045.1">
    <property type="nucleotide sequence ID" value="NZ_JACHMM010000001.1"/>
</dbReference>
<dbReference type="InterPro" id="IPR011660">
    <property type="entry name" value="VapB-like"/>
</dbReference>
<dbReference type="EMBL" id="JACHMM010000001">
    <property type="protein sequence ID" value="MBB5786538.1"/>
    <property type="molecule type" value="Genomic_DNA"/>
</dbReference>
<evidence type="ECO:0000256" key="1">
    <source>
        <dbReference type="ARBA" id="ARBA00022649"/>
    </source>
</evidence>
<proteinExistence type="predicted"/>
<reference evidence="2 3" key="1">
    <citation type="submission" date="2020-08" db="EMBL/GenBank/DDBJ databases">
        <title>Sequencing the genomes of 1000 actinobacteria strains.</title>
        <authorList>
            <person name="Klenk H.-P."/>
        </authorList>
    </citation>
    <scope>NUCLEOTIDE SEQUENCE [LARGE SCALE GENOMIC DNA]</scope>
    <source>
        <strain evidence="2 3">DSM 102122</strain>
    </source>
</reference>